<evidence type="ECO:0000313" key="1">
    <source>
        <dbReference type="EMBL" id="MFM9331242.1"/>
    </source>
</evidence>
<keyword evidence="2" id="KW-1185">Reference proteome</keyword>
<gene>
    <name evidence="1" type="ORF">ACI1P1_23380</name>
</gene>
<name>A0ACC7PA53_9BACL</name>
<accession>A0ACC7PA53</accession>
<dbReference type="EMBL" id="JBJURJ010000017">
    <property type="protein sequence ID" value="MFM9331242.1"/>
    <property type="molecule type" value="Genomic_DNA"/>
</dbReference>
<protein>
    <submittedName>
        <fullName evidence="1">ABC transporter substrate-binding protein</fullName>
    </submittedName>
</protein>
<proteinExistence type="predicted"/>
<reference evidence="1" key="1">
    <citation type="submission" date="2024-12" db="EMBL/GenBank/DDBJ databases">
        <authorList>
            <person name="Wu N."/>
        </authorList>
    </citation>
    <scope>NUCLEOTIDE SEQUENCE</scope>
    <source>
        <strain evidence="1">P15</strain>
    </source>
</reference>
<comment type="caution">
    <text evidence="1">The sequence shown here is derived from an EMBL/GenBank/DDBJ whole genome shotgun (WGS) entry which is preliminary data.</text>
</comment>
<organism evidence="1 2">
    <name type="scientific">Paenibacillus mesotrionivorans</name>
    <dbReference type="NCBI Taxonomy" id="3160968"/>
    <lineage>
        <taxon>Bacteria</taxon>
        <taxon>Bacillati</taxon>
        <taxon>Bacillota</taxon>
        <taxon>Bacilli</taxon>
        <taxon>Bacillales</taxon>
        <taxon>Paenibacillaceae</taxon>
        <taxon>Paenibacillus</taxon>
    </lineage>
</organism>
<sequence length="453" mass="49443">MALTKKALAVSVSGAMALSLVLTACGGDKSSGSDASPAASAGATTAASTAPKKNVSFTIGYATGDPASKQAMADAVAAFTKANPNIKITDLSEGGMASYLDWLKTKDAVGEFPDLVEMRDTQLFSEAGKIAELPAEWLSLFSDAPKLNGKNWTAPIAGTAPQGIIYSKKAYADAGVTAEPKTYDEFLAIQEKLKAKGITPITFGGKDIFHWGFWINKFFMDGMLADDPNWNSKRTKGQASFTDPAPLQAMQDFTELFTKGYVEKGFLSTADNQTASMLVTGKAAQLFSGPWMFSQISQADPKFDYGWYPVPDRKGRVIVNGLNTLQGWSISTKANGDADKKAAITEFVKFFFSKDQYTKYMKSVNGIPTTKEAITYEAVPQMQRVLEVMNDSKTIKSLQINSFWGENQMPPQWRNWFYKMAQEWLTKGDFSVEYMKKADAEWDANIKANAAGK</sequence>
<dbReference type="Proteomes" id="UP001631969">
    <property type="component" value="Unassembled WGS sequence"/>
</dbReference>
<evidence type="ECO:0000313" key="2">
    <source>
        <dbReference type="Proteomes" id="UP001631969"/>
    </source>
</evidence>